<comment type="caution">
    <text evidence="4">The sequence shown here is derived from an EMBL/GenBank/DDBJ whole genome shotgun (WGS) entry which is preliminary data.</text>
</comment>
<dbReference type="EMBL" id="JBHTCF010000001">
    <property type="protein sequence ID" value="MFC7303022.1"/>
    <property type="molecule type" value="Genomic_DNA"/>
</dbReference>
<protein>
    <submittedName>
        <fullName evidence="4">MCE family protein</fullName>
    </submittedName>
</protein>
<evidence type="ECO:0000313" key="5">
    <source>
        <dbReference type="Proteomes" id="UP001596523"/>
    </source>
</evidence>
<dbReference type="InterPro" id="IPR052336">
    <property type="entry name" value="MlaD_Phospholipid_Transporter"/>
</dbReference>
<name>A0ABW2JBW4_9ACTN</name>
<dbReference type="Pfam" id="PF02470">
    <property type="entry name" value="MlaD"/>
    <property type="match status" value="1"/>
</dbReference>
<evidence type="ECO:0000313" key="4">
    <source>
        <dbReference type="EMBL" id="MFC7303022.1"/>
    </source>
</evidence>
<feature type="transmembrane region" description="Helical" evidence="1">
    <location>
        <begin position="39"/>
        <end position="57"/>
    </location>
</feature>
<reference evidence="5" key="1">
    <citation type="journal article" date="2019" name="Int. J. Syst. Evol. Microbiol.">
        <title>The Global Catalogue of Microorganisms (GCM) 10K type strain sequencing project: providing services to taxonomists for standard genome sequencing and annotation.</title>
        <authorList>
            <consortium name="The Broad Institute Genomics Platform"/>
            <consortium name="The Broad Institute Genome Sequencing Center for Infectious Disease"/>
            <person name="Wu L."/>
            <person name="Ma J."/>
        </authorList>
    </citation>
    <scope>NUCLEOTIDE SEQUENCE [LARGE SCALE GENOMIC DNA]</scope>
    <source>
        <strain evidence="5">SYNS20</strain>
    </source>
</reference>
<dbReference type="Proteomes" id="UP001596523">
    <property type="component" value="Unassembled WGS sequence"/>
</dbReference>
<evidence type="ECO:0000259" key="2">
    <source>
        <dbReference type="Pfam" id="PF02470"/>
    </source>
</evidence>
<dbReference type="Pfam" id="PF11887">
    <property type="entry name" value="Mce4_CUP1"/>
    <property type="match status" value="1"/>
</dbReference>
<sequence length="367" mass="39471">MSPLIRRGTPRGAPRGHGRARLLLRRLPRPRPVRERNPVLIGIAGILAIALLGLGAYNADSLPVVGSGGTTYSADFSEAAGIETRDEVRIAGVKVGEVTDVALDGAKVKVDFKVADAWVGDASTVAIGIRTLLGEKYLALDPLGSGEQDPGRRIPLARTTSPYDVTQAFEGLGRTVGELDTEQLAKSFQTISDTFKDSPDDVKTTVEGLSAISRVVSERDDELAELLRGSRALTKTLHTKKSSFETLLDDGSALLGEIEKRRDAIHALLRGTRNLGTQLSAVVRDNQGQLKPTLDALRRVTTVLQKNRKSLDKTLELAGPYYRLIGNTLGNGRWFDGYLCGLVPKNYLPDGTPPAKGCMPPRRGGTS</sequence>
<gene>
    <name evidence="4" type="ORF">ACFQVC_02160</name>
</gene>
<dbReference type="InterPro" id="IPR003399">
    <property type="entry name" value="Mce/MlaD"/>
</dbReference>
<dbReference type="PANTHER" id="PTHR33371:SF18">
    <property type="entry name" value="MCE-FAMILY PROTEIN MCE3C"/>
    <property type="match status" value="1"/>
</dbReference>
<keyword evidence="1" id="KW-0812">Transmembrane</keyword>
<dbReference type="RefSeq" id="WP_381825771.1">
    <property type="nucleotide sequence ID" value="NZ_JBHTCF010000001.1"/>
</dbReference>
<organism evidence="4 5">
    <name type="scientific">Streptomyces monticola</name>
    <dbReference type="NCBI Taxonomy" id="2666263"/>
    <lineage>
        <taxon>Bacteria</taxon>
        <taxon>Bacillati</taxon>
        <taxon>Actinomycetota</taxon>
        <taxon>Actinomycetes</taxon>
        <taxon>Kitasatosporales</taxon>
        <taxon>Streptomycetaceae</taxon>
        <taxon>Streptomyces</taxon>
    </lineage>
</organism>
<proteinExistence type="predicted"/>
<keyword evidence="1" id="KW-0472">Membrane</keyword>
<feature type="domain" description="Mce/MlaD" evidence="2">
    <location>
        <begin position="69"/>
        <end position="142"/>
    </location>
</feature>
<dbReference type="InterPro" id="IPR024516">
    <property type="entry name" value="Mce_C"/>
</dbReference>
<dbReference type="NCBIfam" id="TIGR00996">
    <property type="entry name" value="Mtu_fam_mce"/>
    <property type="match status" value="1"/>
</dbReference>
<dbReference type="InterPro" id="IPR005693">
    <property type="entry name" value="Mce"/>
</dbReference>
<feature type="domain" description="Mammalian cell entry C-terminal" evidence="3">
    <location>
        <begin position="150"/>
        <end position="341"/>
    </location>
</feature>
<evidence type="ECO:0000259" key="3">
    <source>
        <dbReference type="Pfam" id="PF11887"/>
    </source>
</evidence>
<evidence type="ECO:0000256" key="1">
    <source>
        <dbReference type="SAM" id="Phobius"/>
    </source>
</evidence>
<keyword evidence="5" id="KW-1185">Reference proteome</keyword>
<dbReference type="PRINTS" id="PR01782">
    <property type="entry name" value="MCEVIRFACTOR"/>
</dbReference>
<keyword evidence="1" id="KW-1133">Transmembrane helix</keyword>
<accession>A0ABW2JBW4</accession>
<dbReference type="PANTHER" id="PTHR33371">
    <property type="entry name" value="INTERMEMBRANE PHOSPHOLIPID TRANSPORT SYSTEM BINDING PROTEIN MLAD-RELATED"/>
    <property type="match status" value="1"/>
</dbReference>